<dbReference type="SUPFAM" id="SSF100950">
    <property type="entry name" value="NagB/RpiA/CoA transferase-like"/>
    <property type="match status" value="1"/>
</dbReference>
<dbReference type="EMBL" id="CP015629">
    <property type="protein sequence ID" value="ANF34111.1"/>
    <property type="molecule type" value="Genomic_DNA"/>
</dbReference>
<dbReference type="AlphaFoldDB" id="A0A172XBS0"/>
<evidence type="ECO:0000313" key="3">
    <source>
        <dbReference type="EMBL" id="ANF34111.1"/>
    </source>
</evidence>
<dbReference type="PANTHER" id="PTHR11934:SF0">
    <property type="entry name" value="RIBOSE-5-PHOSPHATE ISOMERASE"/>
    <property type="match status" value="1"/>
</dbReference>
<evidence type="ECO:0000313" key="4">
    <source>
        <dbReference type="Proteomes" id="UP000264231"/>
    </source>
</evidence>
<evidence type="ECO:0000256" key="1">
    <source>
        <dbReference type="ARBA" id="ARBA00023235"/>
    </source>
</evidence>
<sequence>MEEQKKLVSQYAIDHYVKSNMHLGIGTGTTVFYAIKYLSKKIKSGDLKNLKLYPTSSDTKYLLARENITYESKFTKLSKNIDITIDGADEILLETKALIKGGGAAHLMEKIVAYNSHQLLIIADETKIVQTLGTRASVPIEIVPDALAFITANLANMNFNPVLRTCKSKSGPIITDNNNYILDVKMNVENPKGAEKYFKLLPGILEIGIFNHQNTKIIYYQNGQIKET</sequence>
<dbReference type="Gene3D" id="3.40.50.1360">
    <property type="match status" value="1"/>
</dbReference>
<dbReference type="EC" id="5.3.1.6" evidence="2"/>
<gene>
    <name evidence="3" type="ORF">A7978_03300</name>
</gene>
<organism evidence="3 4">
    <name type="scientific">Borrelia turicatae</name>
    <dbReference type="NCBI Taxonomy" id="142"/>
    <lineage>
        <taxon>Bacteria</taxon>
        <taxon>Pseudomonadati</taxon>
        <taxon>Spirochaetota</taxon>
        <taxon>Spirochaetia</taxon>
        <taxon>Spirochaetales</taxon>
        <taxon>Borreliaceae</taxon>
        <taxon>Borrelia</taxon>
    </lineage>
</organism>
<dbReference type="OMA" id="ACHVQEK"/>
<reference evidence="3 4" key="1">
    <citation type="submission" date="2016-05" db="EMBL/GenBank/DDBJ databases">
        <title>Chromosome and linear plasmid sequence of a 2015 human isolate of tick-borne relapsing fever spirochete, Borrelia turicatae.</title>
        <authorList>
            <person name="Kingry L.C."/>
            <person name="Dhwani B."/>
            <person name="Replogle A."/>
            <person name="Sexton C."/>
            <person name="Rowe L."/>
            <person name="Stermole B.M."/>
            <person name="Christensen A.M."/>
            <person name="Schriefer M.E."/>
        </authorList>
    </citation>
    <scope>NUCLEOTIDE SEQUENCE [LARGE SCALE GENOMIC DNA]</scope>
    <source>
        <strain evidence="3 4">BTE5EL</strain>
    </source>
</reference>
<dbReference type="Pfam" id="PF06026">
    <property type="entry name" value="Rib_5-P_isom_A"/>
    <property type="match status" value="1"/>
</dbReference>
<dbReference type="RefSeq" id="WP_011772592.1">
    <property type="nucleotide sequence ID" value="NZ_CP015629.1"/>
</dbReference>
<protein>
    <recommendedName>
        <fullName evidence="2">Ribose 5-phosphate isomerase A</fullName>
        <ecNumber evidence="2">5.3.1.6</ecNumber>
    </recommendedName>
</protein>
<dbReference type="InterPro" id="IPR037171">
    <property type="entry name" value="NagB/RpiA_transferase-like"/>
</dbReference>
<keyword evidence="1 3" id="KW-0413">Isomerase</keyword>
<dbReference type="Gene3D" id="3.30.70.260">
    <property type="match status" value="1"/>
</dbReference>
<dbReference type="InterPro" id="IPR004788">
    <property type="entry name" value="Ribose5P_isomerase_type_A"/>
</dbReference>
<dbReference type="GO" id="GO:0004751">
    <property type="term" value="F:ribose-5-phosphate isomerase activity"/>
    <property type="evidence" value="ECO:0007669"/>
    <property type="project" value="UniProtKB-UniRule"/>
</dbReference>
<dbReference type="CDD" id="cd01398">
    <property type="entry name" value="RPI_A"/>
    <property type="match status" value="1"/>
</dbReference>
<dbReference type="SUPFAM" id="SSF75445">
    <property type="entry name" value="D-ribose-5-phosphate isomerase (RpiA), lid domain"/>
    <property type="match status" value="1"/>
</dbReference>
<evidence type="ECO:0000256" key="2">
    <source>
        <dbReference type="NCBIfam" id="TIGR00021"/>
    </source>
</evidence>
<name>A0A172XBS0_BORTU</name>
<dbReference type="PANTHER" id="PTHR11934">
    <property type="entry name" value="RIBOSE-5-PHOSPHATE ISOMERASE"/>
    <property type="match status" value="1"/>
</dbReference>
<dbReference type="GO" id="GO:0005829">
    <property type="term" value="C:cytosol"/>
    <property type="evidence" value="ECO:0007669"/>
    <property type="project" value="TreeGrafter"/>
</dbReference>
<dbReference type="GO" id="GO:0006014">
    <property type="term" value="P:D-ribose metabolic process"/>
    <property type="evidence" value="ECO:0007669"/>
    <property type="project" value="TreeGrafter"/>
</dbReference>
<proteinExistence type="predicted"/>
<dbReference type="GO" id="GO:0009052">
    <property type="term" value="P:pentose-phosphate shunt, non-oxidative branch"/>
    <property type="evidence" value="ECO:0007669"/>
    <property type="project" value="InterPro"/>
</dbReference>
<dbReference type="NCBIfam" id="TIGR00021">
    <property type="entry name" value="rpiA"/>
    <property type="match status" value="1"/>
</dbReference>
<accession>A0A172XBS0</accession>
<dbReference type="Proteomes" id="UP000264231">
    <property type="component" value="Chromosome"/>
</dbReference>